<feature type="region of interest" description="Disordered" evidence="1">
    <location>
        <begin position="242"/>
        <end position="263"/>
    </location>
</feature>
<evidence type="ECO:0000313" key="3">
    <source>
        <dbReference type="EMBL" id="ATI79829.1"/>
    </source>
</evidence>
<feature type="compositionally biased region" description="Basic and acidic residues" evidence="1">
    <location>
        <begin position="896"/>
        <end position="923"/>
    </location>
</feature>
<dbReference type="Gene3D" id="2.30.30.940">
    <property type="match status" value="1"/>
</dbReference>
<feature type="compositionally biased region" description="Low complexity" evidence="1">
    <location>
        <begin position="951"/>
        <end position="963"/>
    </location>
</feature>
<sequence>MMHPRRLKGSAGNISRYYTVGDYYTKGDAEKSEWGGRLSTDLGLEGEVNTEQFRDLLSGKVGGQRLGRHGKSGLEHHPGWDFALSAPKSVSIMALVMKDERILAAHEKAVTDALTYLEEYAGLRRRVDGKIVHQETGRLLWARFTEHSSRELDPHLHTHVVVLNMTNEKEGNPMASLETRAMYLEQMAAGQIYRNSLAHQIRELGHEIDADHRRGMFEIEGVPRAMMKDMSQRAAQIEAHANEHGLEGQAARRRSFYETRGSKQRASLEELAERWTARAVGYMPELAATQERMVERGDRNLAPAAALSARAGLLGVRHSEEREAVNNFGRILRSALGSHIGEVRLEDVRPAIFEHEARRKLLATKEATGDELLVRGRTTRKTARLEQSFVQHIALSLGDGPAIATADRLLASLERASLTPEQERALVDAALSNDRVTVIAGVAGSGKSTLVKILAEATYPDRAFIAIAPTSSAASSLGLAAGIEDRTVASILAHGGHGLSDRHVLVLDEAGQLGNRQALRMLEISRRSGARLILLGDDHQTSAIEQGKPFWLMQKMGLPTSDLRESRRQRTGSTKAAVTHARSGEFGLSLDKLDGIVTGETASALAKNLVQQWGLLGHNLRSDTNILVLDNAARISVNHEVRKLLKAEGTLPHAEREFSILEPSGMSDEGKRYSRFYRPGQIVIFGRDLASLGIVRDKEYRVAGTGKSESGRHLVHLADETDRIIKWDPALTRARNVGVFEEDRRHLAQGDRIQWRLATKDLAIKNAERGTVEGVEGSVASVRWDRDGRVQQIDLLRYKHWDHGYAETVFSSQAKTYDRVFILAPVASPLINARNYYTAITRARFNIELWTEDRQQLQMRLEERSGEKSSALEGLGRLTHDSASSFAQRHASTLAEQRRESANERERARVSRLDRQLRQDQGGDRSFTGKVSDAALRLVEMFTGFALRETSQSQPGSQVQQVFQDRDWETSRGMDR</sequence>
<gene>
    <name evidence="3" type="ORF">A6768_07185</name>
</gene>
<dbReference type="Gene3D" id="3.40.50.300">
    <property type="entry name" value="P-loop containing nucleotide triphosphate hydrolases"/>
    <property type="match status" value="2"/>
</dbReference>
<dbReference type="EMBL" id="CP023741">
    <property type="protein sequence ID" value="ATI79829.1"/>
    <property type="molecule type" value="Genomic_DNA"/>
</dbReference>
<proteinExistence type="predicted"/>
<name>A0A291MXJ1_SPHYA</name>
<feature type="region of interest" description="Disordered" evidence="1">
    <location>
        <begin position="883"/>
        <end position="928"/>
    </location>
</feature>
<dbReference type="InterPro" id="IPR014059">
    <property type="entry name" value="TraI/TrwC_relax"/>
</dbReference>
<dbReference type="SMART" id="SM00382">
    <property type="entry name" value="AAA"/>
    <property type="match status" value="1"/>
</dbReference>
<dbReference type="Pfam" id="PF13604">
    <property type="entry name" value="AAA_30"/>
    <property type="match status" value="1"/>
</dbReference>
<evidence type="ECO:0000256" key="1">
    <source>
        <dbReference type="SAM" id="MobiDB-lite"/>
    </source>
</evidence>
<feature type="domain" description="AAA+ ATPase" evidence="2">
    <location>
        <begin position="433"/>
        <end position="562"/>
    </location>
</feature>
<feature type="region of interest" description="Disordered" evidence="1">
    <location>
        <begin position="949"/>
        <end position="976"/>
    </location>
</feature>
<dbReference type="SUPFAM" id="SSF55464">
    <property type="entry name" value="Origin of replication-binding domain, RBD-like"/>
    <property type="match status" value="1"/>
</dbReference>
<dbReference type="NCBIfam" id="TIGR02686">
    <property type="entry name" value="relax_trwC"/>
    <property type="match status" value="1"/>
</dbReference>
<dbReference type="InterPro" id="IPR027417">
    <property type="entry name" value="P-loop_NTPase"/>
</dbReference>
<organism evidence="3 4">
    <name type="scientific">Sphingobium yanoikuyae</name>
    <name type="common">Sphingomonas yanoikuyae</name>
    <dbReference type="NCBI Taxonomy" id="13690"/>
    <lineage>
        <taxon>Bacteria</taxon>
        <taxon>Pseudomonadati</taxon>
        <taxon>Pseudomonadota</taxon>
        <taxon>Alphaproteobacteria</taxon>
        <taxon>Sphingomonadales</taxon>
        <taxon>Sphingomonadaceae</taxon>
        <taxon>Sphingobium</taxon>
    </lineage>
</organism>
<reference evidence="3 4" key="1">
    <citation type="submission" date="2017-10" db="EMBL/GenBank/DDBJ databases">
        <title>Sphingobium yanoikuyae S72.</title>
        <authorList>
            <person name="Sanchez E."/>
            <person name="Bustos P."/>
            <person name="Mendoza P."/>
            <person name="Guo X."/>
            <person name="Mendoza A."/>
        </authorList>
    </citation>
    <scope>NUCLEOTIDE SEQUENCE [LARGE SCALE GENOMIC DNA]</scope>
    <source>
        <strain evidence="3 4">S72</strain>
    </source>
</reference>
<dbReference type="InterPro" id="IPR003593">
    <property type="entry name" value="AAA+_ATPase"/>
</dbReference>
<protein>
    <submittedName>
        <fullName evidence="3">DNA relaxase</fullName>
    </submittedName>
</protein>
<dbReference type="KEGG" id="sya:A6768_07185"/>
<dbReference type="GeneID" id="57776622"/>
<dbReference type="Pfam" id="PF08751">
    <property type="entry name" value="TrwC"/>
    <property type="match status" value="1"/>
</dbReference>
<dbReference type="SUPFAM" id="SSF52540">
    <property type="entry name" value="P-loop containing nucleoside triphosphate hydrolases"/>
    <property type="match status" value="2"/>
</dbReference>
<dbReference type="AlphaFoldDB" id="A0A291MXJ1"/>
<accession>A0A291MXJ1</accession>
<dbReference type="InterPro" id="IPR014862">
    <property type="entry name" value="TrwC"/>
</dbReference>
<feature type="compositionally biased region" description="Basic and acidic residues" evidence="1">
    <location>
        <begin position="964"/>
        <end position="976"/>
    </location>
</feature>
<evidence type="ECO:0000313" key="4">
    <source>
        <dbReference type="Proteomes" id="UP000219422"/>
    </source>
</evidence>
<evidence type="ECO:0000259" key="2">
    <source>
        <dbReference type="SMART" id="SM00382"/>
    </source>
</evidence>
<dbReference type="RefSeq" id="WP_097383082.1">
    <property type="nucleotide sequence ID" value="NZ_CP023741.1"/>
</dbReference>
<dbReference type="CDD" id="cd18809">
    <property type="entry name" value="SF1_C_RecD"/>
    <property type="match status" value="1"/>
</dbReference>
<dbReference type="Proteomes" id="UP000219422">
    <property type="component" value="Chromosome"/>
</dbReference>
<dbReference type="NCBIfam" id="NF041492">
    <property type="entry name" value="MobF"/>
    <property type="match status" value="1"/>
</dbReference>